<protein>
    <submittedName>
        <fullName evidence="1">Uncharacterized protein</fullName>
    </submittedName>
</protein>
<dbReference type="AlphaFoldDB" id="A0A1W6WPI7"/>
<evidence type="ECO:0000313" key="1">
    <source>
        <dbReference type="EMBL" id="ARP58482.1"/>
    </source>
</evidence>
<proteinExistence type="predicted"/>
<gene>
    <name evidence="1" type="ORF">CAB88_15975</name>
</gene>
<sequence>MKIILHSSGQSSLIKYMKLQIMELSHEVRQHLQIISEMSEMINRNIDLISLQRRHYDILIGKRSEISVITQRLQIDINDMDEHFNSYIKEYK</sequence>
<name>A0A1W6WPI7_BACTU</name>
<evidence type="ECO:0000313" key="2">
    <source>
        <dbReference type="Proteomes" id="UP000194143"/>
    </source>
</evidence>
<dbReference type="Proteomes" id="UP000194143">
    <property type="component" value="Chromosome"/>
</dbReference>
<accession>A0A1W6WPI7</accession>
<reference evidence="1 2" key="1">
    <citation type="submission" date="2017-04" db="EMBL/GenBank/DDBJ databases">
        <title>Complete Genome Sequence of Bacillus thuringiensis type Strain ATCC 10792.</title>
        <authorList>
            <person name="Oh D.-H."/>
            <person name="Park B.-J."/>
            <person name="Shuai W."/>
            <person name="Chelliah R."/>
        </authorList>
    </citation>
    <scope>NUCLEOTIDE SEQUENCE [LARGE SCALE GENOMIC DNA]</scope>
    <source>
        <strain evidence="1 2">ATCC 10792</strain>
    </source>
</reference>
<keyword evidence="2" id="KW-1185">Reference proteome</keyword>
<organism evidence="1 2">
    <name type="scientific">Bacillus thuringiensis</name>
    <dbReference type="NCBI Taxonomy" id="1428"/>
    <lineage>
        <taxon>Bacteria</taxon>
        <taxon>Bacillati</taxon>
        <taxon>Bacillota</taxon>
        <taxon>Bacilli</taxon>
        <taxon>Bacillales</taxon>
        <taxon>Bacillaceae</taxon>
        <taxon>Bacillus</taxon>
        <taxon>Bacillus cereus group</taxon>
    </lineage>
</organism>
<dbReference type="EMBL" id="CP021061">
    <property type="protein sequence ID" value="ARP58482.1"/>
    <property type="molecule type" value="Genomic_DNA"/>
</dbReference>